<dbReference type="RefSeq" id="WP_406700040.1">
    <property type="nucleotide sequence ID" value="NZ_CP155447.1"/>
</dbReference>
<protein>
    <submittedName>
        <fullName evidence="1">Arginine deiminase-related protein</fullName>
    </submittedName>
</protein>
<gene>
    <name evidence="1" type="ORF">V5E97_14480</name>
</gene>
<dbReference type="AlphaFoldDB" id="A0AAU7CQ00"/>
<accession>A0AAU7CQ00</accession>
<evidence type="ECO:0000313" key="1">
    <source>
        <dbReference type="EMBL" id="XBH07197.1"/>
    </source>
</evidence>
<dbReference type="Pfam" id="PF19420">
    <property type="entry name" value="DDAH_eukar"/>
    <property type="match status" value="1"/>
</dbReference>
<organism evidence="1">
    <name type="scientific">Singulisphaera sp. Ch08</name>
    <dbReference type="NCBI Taxonomy" id="3120278"/>
    <lineage>
        <taxon>Bacteria</taxon>
        <taxon>Pseudomonadati</taxon>
        <taxon>Planctomycetota</taxon>
        <taxon>Planctomycetia</taxon>
        <taxon>Isosphaerales</taxon>
        <taxon>Isosphaeraceae</taxon>
        <taxon>Singulisphaera</taxon>
    </lineage>
</organism>
<proteinExistence type="predicted"/>
<reference evidence="1" key="1">
    <citation type="submission" date="2024-05" db="EMBL/GenBank/DDBJ databases">
        <title>Planctomycetes of the genus Singulisphaera possess chitinolytic capabilities.</title>
        <authorList>
            <person name="Ivanova A."/>
        </authorList>
    </citation>
    <scope>NUCLEOTIDE SEQUENCE</scope>
    <source>
        <strain evidence="1">Ch08T</strain>
    </source>
</reference>
<sequence>MSSAPHFLMCPPDHYGIEYEINPWMNRAIGTNPTWAHRQWWALHDALLDLGATVERLAPVPGLPDLVFTANAGLIHHRTFVSSQFRHGVRQGETPYFDRWAREHGFEVVTLPPDHHFEGAGDALFLGETLYGGYRFRSDAKSHLWIGQQLNVEALPLELVDPRFYHLDTCFCPIDLETAIYYPGAFDNYGRSVLEGRIPHLIAVSADEAVSFSCNAVVVGRTILLNDGAPKLAQVLQASGYEVRPLPFTEFIKAGGSAKCLTLRLDGEEAAAWRFVPEVAGSAA</sequence>
<dbReference type="SUPFAM" id="SSF55909">
    <property type="entry name" value="Pentein"/>
    <property type="match status" value="1"/>
</dbReference>
<dbReference type="Gene3D" id="3.75.10.10">
    <property type="entry name" value="L-arginine/glycine Amidinotransferase, Chain A"/>
    <property type="match status" value="1"/>
</dbReference>
<dbReference type="EMBL" id="CP155447">
    <property type="protein sequence ID" value="XBH07197.1"/>
    <property type="molecule type" value="Genomic_DNA"/>
</dbReference>
<name>A0AAU7CQ00_9BACT</name>